<feature type="signal peptide" evidence="3">
    <location>
        <begin position="1"/>
        <end position="16"/>
    </location>
</feature>
<dbReference type="KEGG" id="dhe:111596393"/>
<organism evidence="4 5">
    <name type="scientific">Drosophila hydei</name>
    <name type="common">Fruit fly</name>
    <dbReference type="NCBI Taxonomy" id="7224"/>
    <lineage>
        <taxon>Eukaryota</taxon>
        <taxon>Metazoa</taxon>
        <taxon>Ecdysozoa</taxon>
        <taxon>Arthropoda</taxon>
        <taxon>Hexapoda</taxon>
        <taxon>Insecta</taxon>
        <taxon>Pterygota</taxon>
        <taxon>Neoptera</taxon>
        <taxon>Endopterygota</taxon>
        <taxon>Diptera</taxon>
        <taxon>Brachycera</taxon>
        <taxon>Muscomorpha</taxon>
        <taxon>Ephydroidea</taxon>
        <taxon>Drosophilidae</taxon>
        <taxon>Drosophila</taxon>
    </lineage>
</organism>
<gene>
    <name evidence="5" type="primary">LOC111596393</name>
</gene>
<dbReference type="PANTHER" id="PTHR10380:SF237">
    <property type="entry name" value="CUTICULAR PROTEIN 65AU, ISOFORM A-RELATED"/>
    <property type="match status" value="1"/>
</dbReference>
<evidence type="ECO:0000313" key="4">
    <source>
        <dbReference type="Proteomes" id="UP000504633"/>
    </source>
</evidence>
<proteinExistence type="predicted"/>
<dbReference type="InterPro" id="IPR050468">
    <property type="entry name" value="Cuticle_Struct_Prot"/>
</dbReference>
<evidence type="ECO:0000256" key="3">
    <source>
        <dbReference type="SAM" id="SignalP"/>
    </source>
</evidence>
<evidence type="ECO:0000256" key="2">
    <source>
        <dbReference type="PROSITE-ProRule" id="PRU00497"/>
    </source>
</evidence>
<accession>A0A6J1LKK3</accession>
<name>A0A6J1LKK3_DROHY</name>
<dbReference type="OMA" id="AYGNIHG"/>
<sequence>MFKVLMICAVFGMAFASPLSRPLPHRRVATVLRASPVSRSDDVHAEVISQLSDVRADGFDSSLQTTNSISRNEKGDAYGNIYGDFGWIAPEGDHIAISYVADENGYQPQGDALPTPPPIPIAIQRALEWIAAHPAPPEKFSRH</sequence>
<dbReference type="InterPro" id="IPR031311">
    <property type="entry name" value="CHIT_BIND_RR_consensus"/>
</dbReference>
<dbReference type="Pfam" id="PF00379">
    <property type="entry name" value="Chitin_bind_4"/>
    <property type="match status" value="1"/>
</dbReference>
<dbReference type="RefSeq" id="XP_023166367.2">
    <property type="nucleotide sequence ID" value="XM_023310599.2"/>
</dbReference>
<reference evidence="5" key="1">
    <citation type="submission" date="2025-08" db="UniProtKB">
        <authorList>
            <consortium name="RefSeq"/>
        </authorList>
    </citation>
    <scope>IDENTIFICATION</scope>
    <source>
        <strain evidence="5">15085-1641.00</strain>
        <tissue evidence="5">Whole body</tissue>
    </source>
</reference>
<keyword evidence="4" id="KW-1185">Reference proteome</keyword>
<dbReference type="PROSITE" id="PS00233">
    <property type="entry name" value="CHIT_BIND_RR_1"/>
    <property type="match status" value="1"/>
</dbReference>
<evidence type="ECO:0000313" key="5">
    <source>
        <dbReference type="RefSeq" id="XP_023166367.2"/>
    </source>
</evidence>
<protein>
    <submittedName>
        <fullName evidence="5">Larval cuticle protein 1-like</fullName>
    </submittedName>
</protein>
<dbReference type="InterPro" id="IPR000618">
    <property type="entry name" value="Insect_cuticle"/>
</dbReference>
<dbReference type="Proteomes" id="UP000504633">
    <property type="component" value="Unplaced"/>
</dbReference>
<feature type="chain" id="PRO_5026764984" evidence="3">
    <location>
        <begin position="17"/>
        <end position="143"/>
    </location>
</feature>
<dbReference type="GeneID" id="111596393"/>
<keyword evidence="3" id="KW-0732">Signal</keyword>
<dbReference type="PANTHER" id="PTHR10380">
    <property type="entry name" value="CUTICLE PROTEIN"/>
    <property type="match status" value="1"/>
</dbReference>
<evidence type="ECO:0000256" key="1">
    <source>
        <dbReference type="ARBA" id="ARBA00022460"/>
    </source>
</evidence>
<dbReference type="AlphaFoldDB" id="A0A6J1LKK3"/>
<dbReference type="GO" id="GO:0062129">
    <property type="term" value="C:chitin-based extracellular matrix"/>
    <property type="evidence" value="ECO:0007669"/>
    <property type="project" value="TreeGrafter"/>
</dbReference>
<keyword evidence="1 2" id="KW-0193">Cuticle</keyword>
<dbReference type="OrthoDB" id="6343684at2759"/>
<dbReference type="GO" id="GO:0008010">
    <property type="term" value="F:structural constituent of chitin-based larval cuticle"/>
    <property type="evidence" value="ECO:0007669"/>
    <property type="project" value="TreeGrafter"/>
</dbReference>
<dbReference type="PROSITE" id="PS51155">
    <property type="entry name" value="CHIT_BIND_RR_2"/>
    <property type="match status" value="1"/>
</dbReference>